<dbReference type="Gene3D" id="3.40.640.10">
    <property type="entry name" value="Type I PLP-dependent aspartate aminotransferase-like (Major domain)"/>
    <property type="match status" value="1"/>
</dbReference>
<dbReference type="GO" id="GO:0030170">
    <property type="term" value="F:pyridoxal phosphate binding"/>
    <property type="evidence" value="ECO:0007669"/>
    <property type="project" value="InterPro"/>
</dbReference>
<feature type="domain" description="Aminotransferase class I/classII large" evidence="6">
    <location>
        <begin position="62"/>
        <end position="410"/>
    </location>
</feature>
<evidence type="ECO:0000256" key="5">
    <source>
        <dbReference type="RuleBase" id="RU003693"/>
    </source>
</evidence>
<evidence type="ECO:0000256" key="3">
    <source>
        <dbReference type="ARBA" id="ARBA00022679"/>
    </source>
</evidence>
<evidence type="ECO:0000313" key="8">
    <source>
        <dbReference type="Proteomes" id="UP001300502"/>
    </source>
</evidence>
<evidence type="ECO:0000313" key="7">
    <source>
        <dbReference type="EMBL" id="KAK4524705.1"/>
    </source>
</evidence>
<dbReference type="InterPro" id="IPR004839">
    <property type="entry name" value="Aminotransferase_I/II_large"/>
</dbReference>
<dbReference type="PANTHER" id="PTHR13693">
    <property type="entry name" value="CLASS II AMINOTRANSFERASE/8-AMINO-7-OXONONANOATE SYNTHASE"/>
    <property type="match status" value="1"/>
</dbReference>
<evidence type="ECO:0000256" key="2">
    <source>
        <dbReference type="ARBA" id="ARBA00010008"/>
    </source>
</evidence>
<dbReference type="InterPro" id="IPR050087">
    <property type="entry name" value="AON_synthase_class-II"/>
</dbReference>
<evidence type="ECO:0000259" key="6">
    <source>
        <dbReference type="Pfam" id="PF00155"/>
    </source>
</evidence>
<proteinExistence type="inferred from homology"/>
<dbReference type="PANTHER" id="PTHR13693:SF77">
    <property type="entry name" value="8-AMINO-7-OXONONANOATE SYNTHASE"/>
    <property type="match status" value="1"/>
</dbReference>
<evidence type="ECO:0000256" key="4">
    <source>
        <dbReference type="ARBA" id="ARBA00022898"/>
    </source>
</evidence>
<accession>A0AAV9IBC3</accession>
<keyword evidence="8" id="KW-1185">Reference proteome</keyword>
<comment type="similarity">
    <text evidence="2">Belongs to the class-II pyridoxal-phosphate-dependent aminotransferase family. BioF subfamily.</text>
</comment>
<organism evidence="7 8">
    <name type="scientific">Galdieria yellowstonensis</name>
    <dbReference type="NCBI Taxonomy" id="3028027"/>
    <lineage>
        <taxon>Eukaryota</taxon>
        <taxon>Rhodophyta</taxon>
        <taxon>Bangiophyceae</taxon>
        <taxon>Galdieriales</taxon>
        <taxon>Galdieriaceae</taxon>
        <taxon>Galdieria</taxon>
    </lineage>
</organism>
<protein>
    <recommendedName>
        <fullName evidence="6">Aminotransferase class I/classII large domain-containing protein</fullName>
    </recommendedName>
</protein>
<comment type="caution">
    <text evidence="7">The sequence shown here is derived from an EMBL/GenBank/DDBJ whole genome shotgun (WGS) entry which is preliminary data.</text>
</comment>
<dbReference type="InterPro" id="IPR015422">
    <property type="entry name" value="PyrdxlP-dep_Trfase_small"/>
</dbReference>
<dbReference type="InterPro" id="IPR015424">
    <property type="entry name" value="PyrdxlP-dep_Trfase"/>
</dbReference>
<keyword evidence="4 5" id="KW-0663">Pyridoxal phosphate</keyword>
<dbReference type="Proteomes" id="UP001300502">
    <property type="component" value="Unassembled WGS sequence"/>
</dbReference>
<dbReference type="InterPro" id="IPR001917">
    <property type="entry name" value="Aminotrans_II_pyridoxalP_BS"/>
</dbReference>
<dbReference type="GO" id="GO:0016740">
    <property type="term" value="F:transferase activity"/>
    <property type="evidence" value="ECO:0007669"/>
    <property type="project" value="UniProtKB-KW"/>
</dbReference>
<name>A0AAV9IBC3_9RHOD</name>
<keyword evidence="3" id="KW-0808">Transferase</keyword>
<dbReference type="Pfam" id="PF00155">
    <property type="entry name" value="Aminotran_1_2"/>
    <property type="match status" value="1"/>
</dbReference>
<dbReference type="Gene3D" id="3.90.1150.10">
    <property type="entry name" value="Aspartate Aminotransferase, domain 1"/>
    <property type="match status" value="1"/>
</dbReference>
<dbReference type="SUPFAM" id="SSF53383">
    <property type="entry name" value="PLP-dependent transferases"/>
    <property type="match status" value="1"/>
</dbReference>
<gene>
    <name evidence="7" type="ORF">GAYE_SCF05G2608</name>
</gene>
<dbReference type="InterPro" id="IPR015421">
    <property type="entry name" value="PyrdxlP-dep_Trfase_major"/>
</dbReference>
<dbReference type="PROSITE" id="PS00599">
    <property type="entry name" value="AA_TRANSFER_CLASS_2"/>
    <property type="match status" value="1"/>
</dbReference>
<evidence type="ECO:0000256" key="1">
    <source>
        <dbReference type="ARBA" id="ARBA00001933"/>
    </source>
</evidence>
<reference evidence="7 8" key="1">
    <citation type="submission" date="2022-07" db="EMBL/GenBank/DDBJ databases">
        <title>Genome-wide signatures of adaptation to extreme environments.</title>
        <authorList>
            <person name="Cho C.H."/>
            <person name="Yoon H.S."/>
        </authorList>
    </citation>
    <scope>NUCLEOTIDE SEQUENCE [LARGE SCALE GENOMIC DNA]</scope>
    <source>
        <strain evidence="7 8">108.79 E11</strain>
    </source>
</reference>
<dbReference type="EMBL" id="JANCYU010000025">
    <property type="protein sequence ID" value="KAK4524705.1"/>
    <property type="molecule type" value="Genomic_DNA"/>
</dbReference>
<comment type="cofactor">
    <cofactor evidence="1 5">
        <name>pyridoxal 5'-phosphate</name>
        <dbReference type="ChEBI" id="CHEBI:597326"/>
    </cofactor>
</comment>
<dbReference type="AlphaFoldDB" id="A0AAV9IBC3"/>
<sequence>MKASLTSYLSERSEKKQVPNFASSECSQDERIQVIYQRFHTLLKSRAKRGLLRSLSVTKQNEIDFSSNDYLGLARSQLFIESVKKESEKDSLRCVGSTGSRLLTGNSQYAEDLEKYIASFHCSESALLFNSGFTCNLSVVGYVAQKEDLIIVDELAHSSVREGCKLSRSKVCVFPHNDTEYLRTLLKNTVGVDGFKGSVFVVVESIYSMDGDFAPVEQLLEICLDFGTHLIVDEAHSVGVYGERGEGIIQKKGLGQHPCLFMRVVTFGKAFGCHGAAALCRSIVREYLINYARPLIYSTSLSYHSLCCIRVAYSLMDTPQLSERRRRLFHVIDYFRSKSRSLLGDRLLDRPQSPIQAVLVPGNENCVYIANTLRQQNISVYPIRSPTVPSGAERIRITLHSHNTLEEIDDLIRILASSDLFRARF</sequence>